<evidence type="ECO:0000256" key="1">
    <source>
        <dbReference type="SAM" id="SignalP"/>
    </source>
</evidence>
<name>A0ABS2HKN7_9VIBR</name>
<reference evidence="2 3" key="1">
    <citation type="submission" date="2021-02" db="EMBL/GenBank/DDBJ databases">
        <authorList>
            <person name="Park J.-S."/>
        </authorList>
    </citation>
    <scope>NUCLEOTIDE SEQUENCE [LARGE SCALE GENOMIC DNA]</scope>
    <source>
        <strain evidence="2 3">188UL20-2</strain>
    </source>
</reference>
<dbReference type="Pfam" id="PF11249">
    <property type="entry name" value="DUF3047"/>
    <property type="match status" value="1"/>
</dbReference>
<feature type="chain" id="PRO_5045209713" evidence="1">
    <location>
        <begin position="18"/>
        <end position="220"/>
    </location>
</feature>
<dbReference type="Proteomes" id="UP000809621">
    <property type="component" value="Unassembled WGS sequence"/>
</dbReference>
<proteinExistence type="predicted"/>
<keyword evidence="3" id="KW-1185">Reference proteome</keyword>
<gene>
    <name evidence="2" type="ORF">JQC93_09680</name>
</gene>
<evidence type="ECO:0000313" key="3">
    <source>
        <dbReference type="Proteomes" id="UP000809621"/>
    </source>
</evidence>
<keyword evidence="1" id="KW-0732">Signal</keyword>
<organism evidence="2 3">
    <name type="scientific">Vibrio ulleungensis</name>
    <dbReference type="NCBI Taxonomy" id="2807619"/>
    <lineage>
        <taxon>Bacteria</taxon>
        <taxon>Pseudomonadati</taxon>
        <taxon>Pseudomonadota</taxon>
        <taxon>Gammaproteobacteria</taxon>
        <taxon>Vibrionales</taxon>
        <taxon>Vibrionaceae</taxon>
        <taxon>Vibrio</taxon>
    </lineage>
</organism>
<comment type="caution">
    <text evidence="2">The sequence shown here is derived from an EMBL/GenBank/DDBJ whole genome shotgun (WGS) entry which is preliminary data.</text>
</comment>
<dbReference type="EMBL" id="JAFEUM010000003">
    <property type="protein sequence ID" value="MBM7036677.1"/>
    <property type="molecule type" value="Genomic_DNA"/>
</dbReference>
<dbReference type="RefSeq" id="WP_205158240.1">
    <property type="nucleotide sequence ID" value="NZ_JAFEUM010000003.1"/>
</dbReference>
<feature type="signal peptide" evidence="1">
    <location>
        <begin position="1"/>
        <end position="17"/>
    </location>
</feature>
<dbReference type="InterPro" id="IPR021409">
    <property type="entry name" value="DUF3047"/>
</dbReference>
<accession>A0ABS2HKN7</accession>
<protein>
    <submittedName>
        <fullName evidence="2">DUF3047 domain-containing protein</fullName>
    </submittedName>
</protein>
<sequence>MRALCFILLLFSCSAHSETLSISQFAQDSIEGWSVKSFTDETNYTIVDSSQGKVLQARANASSSGLVISKRIDLFETPYLNWSWKAQSSLTGLDEQSKQGDDYVARVYIVMDGGWQFWNTRALNYVWSSNQQKFSHWDNAYAGEAAKMLAIRGVESPVNRWHFEKRQVYQDLIEYFGDMGSDKKNQQAYRYIDAVALMTDSDDSKRQAQALYGDIWFSKD</sequence>
<evidence type="ECO:0000313" key="2">
    <source>
        <dbReference type="EMBL" id="MBM7036677.1"/>
    </source>
</evidence>